<evidence type="ECO:0000259" key="2">
    <source>
        <dbReference type="Pfam" id="PF00345"/>
    </source>
</evidence>
<dbReference type="InterPro" id="IPR016147">
    <property type="entry name" value="Pili_assmbl_chaperone_N"/>
</dbReference>
<dbReference type="Gene3D" id="2.60.40.10">
    <property type="entry name" value="Immunoglobulins"/>
    <property type="match status" value="1"/>
</dbReference>
<reference evidence="3 4" key="1">
    <citation type="submission" date="2019-03" db="EMBL/GenBank/DDBJ databases">
        <title>Genomic Encyclopedia of Type Strains, Phase IV (KMG-IV): sequencing the most valuable type-strain genomes for metagenomic binning, comparative biology and taxonomic classification.</title>
        <authorList>
            <person name="Goeker M."/>
        </authorList>
    </citation>
    <scope>NUCLEOTIDE SEQUENCE [LARGE SCALE GENOMIC DNA]</scope>
    <source>
        <strain evidence="3 4">DSM 21667</strain>
    </source>
</reference>
<dbReference type="Pfam" id="PF00345">
    <property type="entry name" value="PapD_N"/>
    <property type="match status" value="1"/>
</dbReference>
<keyword evidence="4" id="KW-1185">Reference proteome</keyword>
<dbReference type="Proteomes" id="UP000295293">
    <property type="component" value="Unassembled WGS sequence"/>
</dbReference>
<name>A0A4R6YT43_9GAMM</name>
<dbReference type="EMBL" id="SNZH01000010">
    <property type="protein sequence ID" value="TDR41553.1"/>
    <property type="molecule type" value="Genomic_DNA"/>
</dbReference>
<comment type="caution">
    <text evidence="3">The sequence shown here is derived from an EMBL/GenBank/DDBJ whole genome shotgun (WGS) entry which is preliminary data.</text>
</comment>
<dbReference type="GO" id="GO:0071555">
    <property type="term" value="P:cell wall organization"/>
    <property type="evidence" value="ECO:0007669"/>
    <property type="project" value="InterPro"/>
</dbReference>
<dbReference type="OrthoDB" id="511700at2"/>
<protein>
    <submittedName>
        <fullName evidence="3">Fimbrial chaperone protein</fullName>
    </submittedName>
</protein>
<evidence type="ECO:0000256" key="1">
    <source>
        <dbReference type="SAM" id="SignalP"/>
    </source>
</evidence>
<dbReference type="PANTHER" id="PTHR30251">
    <property type="entry name" value="PILUS ASSEMBLY CHAPERONE"/>
    <property type="match status" value="1"/>
</dbReference>
<evidence type="ECO:0000313" key="4">
    <source>
        <dbReference type="Proteomes" id="UP000295293"/>
    </source>
</evidence>
<sequence>MHRGICRGRRAAAALLLAFAAAVQADGIAVAPVRLDLASTAKAEVLSVTNHGSTPSDVQVRVLRWSQSGNDDSYAASDDMAASPPRFLLAPGAEQTVRIYRRIAVAESELSYRIFIDQLPQGVAEPGVVRLPIRLVIPLFVAGSRPGEPVLDWTALRDGEQIRLRAHNRGTQHVRIASLALSPADAGTAAAAQATLLYVLPGASREIVLARPLWLNPATRSLRVAGDSDAGGIDARVELVDVP</sequence>
<organism evidence="3 4">
    <name type="scientific">Tahibacter aquaticus</name>
    <dbReference type="NCBI Taxonomy" id="520092"/>
    <lineage>
        <taxon>Bacteria</taxon>
        <taxon>Pseudomonadati</taxon>
        <taxon>Pseudomonadota</taxon>
        <taxon>Gammaproteobacteria</taxon>
        <taxon>Lysobacterales</taxon>
        <taxon>Rhodanobacteraceae</taxon>
        <taxon>Tahibacter</taxon>
    </lineage>
</organism>
<dbReference type="InterPro" id="IPR008962">
    <property type="entry name" value="PapD-like_sf"/>
</dbReference>
<dbReference type="SUPFAM" id="SSF49354">
    <property type="entry name" value="PapD-like"/>
    <property type="match status" value="1"/>
</dbReference>
<proteinExistence type="predicted"/>
<accession>A0A4R6YT43</accession>
<gene>
    <name evidence="3" type="ORF">DFR29_11035</name>
</gene>
<feature type="signal peptide" evidence="1">
    <location>
        <begin position="1"/>
        <end position="25"/>
    </location>
</feature>
<dbReference type="GO" id="GO:0030288">
    <property type="term" value="C:outer membrane-bounded periplasmic space"/>
    <property type="evidence" value="ECO:0007669"/>
    <property type="project" value="InterPro"/>
</dbReference>
<evidence type="ECO:0000313" key="3">
    <source>
        <dbReference type="EMBL" id="TDR41553.1"/>
    </source>
</evidence>
<keyword evidence="1" id="KW-0732">Signal</keyword>
<dbReference type="InterPro" id="IPR050643">
    <property type="entry name" value="Periplasmic_pilus_chap"/>
</dbReference>
<dbReference type="RefSeq" id="WP_133819637.1">
    <property type="nucleotide sequence ID" value="NZ_SNZH01000010.1"/>
</dbReference>
<dbReference type="AlphaFoldDB" id="A0A4R6YT43"/>
<feature type="chain" id="PRO_5020657745" evidence="1">
    <location>
        <begin position="26"/>
        <end position="243"/>
    </location>
</feature>
<dbReference type="PANTHER" id="PTHR30251:SF4">
    <property type="entry name" value="SLR1668 PROTEIN"/>
    <property type="match status" value="1"/>
</dbReference>
<feature type="domain" description="Pili assembly chaperone N-terminal" evidence="2">
    <location>
        <begin position="27"/>
        <end position="141"/>
    </location>
</feature>
<dbReference type="InterPro" id="IPR013783">
    <property type="entry name" value="Ig-like_fold"/>
</dbReference>